<keyword evidence="3" id="KW-0808">Transferase</keyword>
<dbReference type="GO" id="GO:0045004">
    <property type="term" value="P:DNA replication proofreading"/>
    <property type="evidence" value="ECO:0007669"/>
    <property type="project" value="TreeGrafter"/>
</dbReference>
<evidence type="ECO:0000256" key="7">
    <source>
        <dbReference type="ARBA" id="ARBA00049244"/>
    </source>
</evidence>
<dbReference type="RefSeq" id="WP_090308345.1">
    <property type="nucleotide sequence ID" value="NZ_FNZE01000004.1"/>
</dbReference>
<evidence type="ECO:0000256" key="6">
    <source>
        <dbReference type="ARBA" id="ARBA00026073"/>
    </source>
</evidence>
<comment type="subunit">
    <text evidence="6">DNA polymerase III contains a core (composed of alpha, epsilon and theta chains) that associates with a tau subunit. This core dimerizes to form the POLIII' complex. PolIII' associates with the gamma complex (composed of gamma, delta, delta', psi and chi chains) and with the beta chain to form the complete DNA polymerase III complex.</text>
</comment>
<dbReference type="SUPFAM" id="SSF53098">
    <property type="entry name" value="Ribonuclease H-like"/>
    <property type="match status" value="1"/>
</dbReference>
<reference evidence="12" key="1">
    <citation type="submission" date="2016-10" db="EMBL/GenBank/DDBJ databases">
        <authorList>
            <person name="Varghese N."/>
            <person name="Submissions S."/>
        </authorList>
    </citation>
    <scope>NUCLEOTIDE SEQUENCE [LARGE SCALE GENOMIC DNA]</scope>
    <source>
        <strain evidence="12">LMG 25967</strain>
    </source>
</reference>
<feature type="transmembrane region" description="Helical" evidence="9">
    <location>
        <begin position="7"/>
        <end position="30"/>
    </location>
</feature>
<gene>
    <name evidence="11" type="ORF">SAMN05216201_10413</name>
</gene>
<dbReference type="PANTHER" id="PTHR30231">
    <property type="entry name" value="DNA POLYMERASE III SUBUNIT EPSILON"/>
    <property type="match status" value="1"/>
</dbReference>
<protein>
    <recommendedName>
        <fullName evidence="1">DNA-directed DNA polymerase</fullName>
        <ecNumber evidence="1">2.7.7.7</ecNumber>
    </recommendedName>
</protein>
<dbReference type="FunFam" id="3.30.420.10:FF:000045">
    <property type="entry name" value="3'-5' exonuclease DinG"/>
    <property type="match status" value="1"/>
</dbReference>
<dbReference type="SUPFAM" id="SSF55785">
    <property type="entry name" value="PYP-like sensor domain (PAS domain)"/>
    <property type="match status" value="1"/>
</dbReference>
<evidence type="ECO:0000256" key="1">
    <source>
        <dbReference type="ARBA" id="ARBA00012417"/>
    </source>
</evidence>
<evidence type="ECO:0000256" key="5">
    <source>
        <dbReference type="ARBA" id="ARBA00025483"/>
    </source>
</evidence>
<dbReference type="AlphaFoldDB" id="A0A1H6VCB5"/>
<dbReference type="CDD" id="cd06127">
    <property type="entry name" value="DEDDh"/>
    <property type="match status" value="1"/>
</dbReference>
<proteinExistence type="predicted"/>
<keyword evidence="4" id="KW-0269">Exonuclease</keyword>
<keyword evidence="4" id="KW-0378">Hydrolase</keyword>
<dbReference type="EMBL" id="FNZE01000004">
    <property type="protein sequence ID" value="SEJ02198.1"/>
    <property type="molecule type" value="Genomic_DNA"/>
</dbReference>
<dbReference type="GO" id="GO:0008408">
    <property type="term" value="F:3'-5' exonuclease activity"/>
    <property type="evidence" value="ECO:0007669"/>
    <property type="project" value="TreeGrafter"/>
</dbReference>
<keyword evidence="8" id="KW-0175">Coiled coil</keyword>
<name>A0A1H6VCB5_9PSED</name>
<dbReference type="Pfam" id="PF00929">
    <property type="entry name" value="RNase_T"/>
    <property type="match status" value="1"/>
</dbReference>
<keyword evidence="9" id="KW-0472">Membrane</keyword>
<evidence type="ECO:0000256" key="3">
    <source>
        <dbReference type="ARBA" id="ARBA00022777"/>
    </source>
</evidence>
<dbReference type="STRING" id="915471.SAMN05216201_10413"/>
<comment type="catalytic activity">
    <reaction evidence="7">
        <text>DNA(n) + a 2'-deoxyribonucleoside 5'-triphosphate = DNA(n+1) + diphosphate</text>
        <dbReference type="Rhea" id="RHEA:22508"/>
        <dbReference type="Rhea" id="RHEA-COMP:17339"/>
        <dbReference type="Rhea" id="RHEA-COMP:17340"/>
        <dbReference type="ChEBI" id="CHEBI:33019"/>
        <dbReference type="ChEBI" id="CHEBI:61560"/>
        <dbReference type="ChEBI" id="CHEBI:173112"/>
        <dbReference type="EC" id="2.7.7.7"/>
    </reaction>
</comment>
<evidence type="ECO:0000313" key="12">
    <source>
        <dbReference type="Proteomes" id="UP000242930"/>
    </source>
</evidence>
<dbReference type="Gene3D" id="3.30.450.20">
    <property type="entry name" value="PAS domain"/>
    <property type="match status" value="1"/>
</dbReference>
<feature type="transmembrane region" description="Helical" evidence="9">
    <location>
        <begin position="50"/>
        <end position="70"/>
    </location>
</feature>
<accession>A0A1H6VCB5</accession>
<organism evidence="11 12">
    <name type="scientific">Pseudomonas linyingensis</name>
    <dbReference type="NCBI Taxonomy" id="915471"/>
    <lineage>
        <taxon>Bacteria</taxon>
        <taxon>Pseudomonadati</taxon>
        <taxon>Pseudomonadota</taxon>
        <taxon>Gammaproteobacteria</taxon>
        <taxon>Pseudomonadales</taxon>
        <taxon>Pseudomonadaceae</taxon>
        <taxon>Pseudomonas</taxon>
    </lineage>
</organism>
<sequence length="707" mass="77438">MRPWLAFALRLAGLCALAGGLLGLVGLLLWLDLTVVERDLLQAMLVGRGALLVLLGLLLLAVLGALLQLWHSAYPAAAKRLEEEVGIIHRVNPQHRVAIGGAKPMRRLGHALNDFAAAYDAQRQDVEGRIAQTNARLEQEKNRLAALMSELAQSVLVCNVEGRILLYNPQASQLLEGREAGAVGLGRSLFGILDQRLISHGLETLRQGLEQGASPVAHFVTAHATQLLRARMVPVLGQPGELIGFVLILEDVTQSVELASRREHLLRQLTEGSRAALGNIRAAAETLQQYPEMDATHRQRFGEVIRDEAERLSLSLEQGLARHGDQPGGQWPLEEMLATDLLCALQRNFSTTLGLSVRCQDSGEPLWLSLDSYSLVQALTQVMDALAVACAIHAVDLKLSTVGRFARLALCWAGEPLEPGLLHQWEERALSLGGTDPAGCTLKDLLERHGGELWSQADRGSGHNCLCLQLPITLPHPAAPAPVLQGRPVYYDFDLFSQPGQTPELDERPLRELAYTVFDTETTGLAPSEGDEIISIGAVRIVNARLLKQECFEQLVDPRRSIPRASQQVHGLSPQMLAGQPTIERVLPLFQRFAEDTVLVAHNAAFDMRFLQLKEAQTGIRFIQPVLDTLLLSALVHPGHAPDEHRLEQIAARLGVSVIGRHTALGDAMVTGEVFLKLIPLLAERGIHTLRQAREASRKTCYSKLEY</sequence>
<dbReference type="CDD" id="cd00130">
    <property type="entry name" value="PAS"/>
    <property type="match status" value="1"/>
</dbReference>
<dbReference type="EC" id="2.7.7.7" evidence="1"/>
<keyword evidence="3" id="KW-0418">Kinase</keyword>
<evidence type="ECO:0000259" key="10">
    <source>
        <dbReference type="SMART" id="SM00479"/>
    </source>
</evidence>
<evidence type="ECO:0000256" key="2">
    <source>
        <dbReference type="ARBA" id="ARBA00022722"/>
    </source>
</evidence>
<dbReference type="InterPro" id="IPR000014">
    <property type="entry name" value="PAS"/>
</dbReference>
<dbReference type="Gene3D" id="3.30.420.10">
    <property type="entry name" value="Ribonuclease H-like superfamily/Ribonuclease H"/>
    <property type="match status" value="1"/>
</dbReference>
<keyword evidence="12" id="KW-1185">Reference proteome</keyword>
<dbReference type="Proteomes" id="UP000242930">
    <property type="component" value="Unassembled WGS sequence"/>
</dbReference>
<dbReference type="NCBIfam" id="TIGR00573">
    <property type="entry name" value="dnaq"/>
    <property type="match status" value="1"/>
</dbReference>
<feature type="domain" description="Exonuclease" evidence="10">
    <location>
        <begin position="514"/>
        <end position="684"/>
    </location>
</feature>
<comment type="function">
    <text evidence="5">DNA polymerase III is a complex, multichain enzyme responsible for most of the replicative synthesis in bacteria. The epsilon subunit contain the editing function and is a proofreading 3'-5' exonuclease.</text>
</comment>
<dbReference type="GO" id="GO:0005829">
    <property type="term" value="C:cytosol"/>
    <property type="evidence" value="ECO:0007669"/>
    <property type="project" value="TreeGrafter"/>
</dbReference>
<dbReference type="InterPro" id="IPR012337">
    <property type="entry name" value="RNaseH-like_sf"/>
</dbReference>
<dbReference type="InterPro" id="IPR036397">
    <property type="entry name" value="RNaseH_sf"/>
</dbReference>
<feature type="coiled-coil region" evidence="8">
    <location>
        <begin position="123"/>
        <end position="154"/>
    </location>
</feature>
<dbReference type="PANTHER" id="PTHR30231:SF41">
    <property type="entry name" value="DNA POLYMERASE III SUBUNIT EPSILON"/>
    <property type="match status" value="1"/>
</dbReference>
<evidence type="ECO:0000256" key="8">
    <source>
        <dbReference type="SAM" id="Coils"/>
    </source>
</evidence>
<dbReference type="Pfam" id="PF08448">
    <property type="entry name" value="PAS_4"/>
    <property type="match status" value="1"/>
</dbReference>
<dbReference type="GO" id="GO:0016301">
    <property type="term" value="F:kinase activity"/>
    <property type="evidence" value="ECO:0007669"/>
    <property type="project" value="UniProtKB-KW"/>
</dbReference>
<dbReference type="OrthoDB" id="9803913at2"/>
<evidence type="ECO:0000256" key="4">
    <source>
        <dbReference type="ARBA" id="ARBA00022839"/>
    </source>
</evidence>
<keyword evidence="2" id="KW-0540">Nuclease</keyword>
<evidence type="ECO:0000256" key="9">
    <source>
        <dbReference type="SAM" id="Phobius"/>
    </source>
</evidence>
<dbReference type="GO" id="GO:0003887">
    <property type="term" value="F:DNA-directed DNA polymerase activity"/>
    <property type="evidence" value="ECO:0007669"/>
    <property type="project" value="UniProtKB-EC"/>
</dbReference>
<dbReference type="InterPro" id="IPR035965">
    <property type="entry name" value="PAS-like_dom_sf"/>
</dbReference>
<dbReference type="InterPro" id="IPR013520">
    <property type="entry name" value="Ribonucl_H"/>
</dbReference>
<dbReference type="GO" id="GO:0003677">
    <property type="term" value="F:DNA binding"/>
    <property type="evidence" value="ECO:0007669"/>
    <property type="project" value="InterPro"/>
</dbReference>
<keyword evidence="9" id="KW-1133">Transmembrane helix</keyword>
<keyword evidence="9" id="KW-0812">Transmembrane</keyword>
<dbReference type="InterPro" id="IPR006054">
    <property type="entry name" value="DnaQ"/>
</dbReference>
<dbReference type="SMART" id="SM00479">
    <property type="entry name" value="EXOIII"/>
    <property type="match status" value="1"/>
</dbReference>
<evidence type="ECO:0000313" key="11">
    <source>
        <dbReference type="EMBL" id="SEJ02198.1"/>
    </source>
</evidence>
<dbReference type="InterPro" id="IPR013656">
    <property type="entry name" value="PAS_4"/>
</dbReference>